<feature type="signal peptide" evidence="1">
    <location>
        <begin position="1"/>
        <end position="19"/>
    </location>
</feature>
<protein>
    <submittedName>
        <fullName evidence="3">Outer membrane protein beta-barrel domain-containing protein</fullName>
    </submittedName>
</protein>
<evidence type="ECO:0000259" key="2">
    <source>
        <dbReference type="Pfam" id="PF13568"/>
    </source>
</evidence>
<keyword evidence="1" id="KW-0732">Signal</keyword>
<dbReference type="SUPFAM" id="SSF56925">
    <property type="entry name" value="OMPA-like"/>
    <property type="match status" value="1"/>
</dbReference>
<organism evidence="3 4">
    <name type="scientific">Pseudarcicella hirudinis</name>
    <dbReference type="NCBI Taxonomy" id="1079859"/>
    <lineage>
        <taxon>Bacteria</taxon>
        <taxon>Pseudomonadati</taxon>
        <taxon>Bacteroidota</taxon>
        <taxon>Cytophagia</taxon>
        <taxon>Cytophagales</taxon>
        <taxon>Flectobacillaceae</taxon>
        <taxon>Pseudarcicella</taxon>
    </lineage>
</organism>
<gene>
    <name evidence="3" type="ORF">SAMN04515674_1104</name>
</gene>
<dbReference type="RefSeq" id="WP_092018217.1">
    <property type="nucleotide sequence ID" value="NZ_FOXH01000010.1"/>
</dbReference>
<feature type="chain" id="PRO_5011619084" evidence="1">
    <location>
        <begin position="20"/>
        <end position="201"/>
    </location>
</feature>
<dbReference type="AlphaFoldDB" id="A0A1I5VRV4"/>
<dbReference type="Proteomes" id="UP000199306">
    <property type="component" value="Unassembled WGS sequence"/>
</dbReference>
<sequence>MKKLLASIVLLVAAFTVNAQSVSFKAGYTHSDVLVSPEPVNIFTPKETFHVGIVINDIQLSDKIGLQSELLYSMQGFKVAGLGNVGLQYLSVPLLLTFPVADGLKLLAGPQVSYLINSKIGVDDLFAVSYKGLFHDFDASAVAGLEYKVTDKVSIGGRYSLGLSNVNKDFVIGNNQNFSDYFQMKNTALQVYVSFGFGSSR</sequence>
<evidence type="ECO:0000256" key="1">
    <source>
        <dbReference type="SAM" id="SignalP"/>
    </source>
</evidence>
<evidence type="ECO:0000313" key="3">
    <source>
        <dbReference type="EMBL" id="SFQ09746.1"/>
    </source>
</evidence>
<dbReference type="STRING" id="1079859.SAMN04515674_1104"/>
<keyword evidence="4" id="KW-1185">Reference proteome</keyword>
<reference evidence="3 4" key="1">
    <citation type="submission" date="2016-10" db="EMBL/GenBank/DDBJ databases">
        <authorList>
            <person name="de Groot N.N."/>
        </authorList>
    </citation>
    <scope>NUCLEOTIDE SEQUENCE [LARGE SCALE GENOMIC DNA]</scope>
    <source>
        <strain evidence="4">E92,LMG 26720,CCM 7988</strain>
    </source>
</reference>
<dbReference type="EMBL" id="FOXH01000010">
    <property type="protein sequence ID" value="SFQ09746.1"/>
    <property type="molecule type" value="Genomic_DNA"/>
</dbReference>
<feature type="domain" description="Outer membrane protein beta-barrel" evidence="2">
    <location>
        <begin position="20"/>
        <end position="166"/>
    </location>
</feature>
<dbReference type="OrthoDB" id="1160354at2"/>
<dbReference type="InterPro" id="IPR025665">
    <property type="entry name" value="Beta-barrel_OMP_2"/>
</dbReference>
<dbReference type="InterPro" id="IPR011250">
    <property type="entry name" value="OMP/PagP_B-barrel"/>
</dbReference>
<accession>A0A1I5VRV4</accession>
<dbReference type="Pfam" id="PF13568">
    <property type="entry name" value="OMP_b-brl_2"/>
    <property type="match status" value="1"/>
</dbReference>
<evidence type="ECO:0000313" key="4">
    <source>
        <dbReference type="Proteomes" id="UP000199306"/>
    </source>
</evidence>
<name>A0A1I5VRV4_9BACT</name>
<proteinExistence type="predicted"/>